<dbReference type="HAMAP" id="MF_03193">
    <property type="entry name" value="COQ6_monooxygenase"/>
    <property type="match status" value="1"/>
</dbReference>
<keyword evidence="9 11" id="KW-0496">Mitochondrion</keyword>
<evidence type="ECO:0000259" key="12">
    <source>
        <dbReference type="Pfam" id="PF01494"/>
    </source>
</evidence>
<dbReference type="PANTHER" id="PTHR43876:SF7">
    <property type="entry name" value="UBIQUINONE BIOSYNTHESIS MONOOXYGENASE COQ6, MITOCHONDRIAL"/>
    <property type="match status" value="1"/>
</dbReference>
<dbReference type="Proteomes" id="UP000242287">
    <property type="component" value="Unassembled WGS sequence"/>
</dbReference>
<dbReference type="GO" id="GO:0031314">
    <property type="term" value="C:extrinsic component of mitochondrial inner membrane"/>
    <property type="evidence" value="ECO:0007669"/>
    <property type="project" value="UniProtKB-UniRule"/>
</dbReference>
<evidence type="ECO:0000256" key="11">
    <source>
        <dbReference type="HAMAP-Rule" id="MF_03193"/>
    </source>
</evidence>
<comment type="cofactor">
    <cofactor evidence="1 11">
        <name>FAD</name>
        <dbReference type="ChEBI" id="CHEBI:57692"/>
    </cofactor>
</comment>
<dbReference type="PROSITE" id="PS01304">
    <property type="entry name" value="UBIH"/>
    <property type="match status" value="1"/>
</dbReference>
<dbReference type="FunFam" id="3.50.50.60:FF:000021">
    <property type="entry name" value="Ubiquinone biosynthesis monooxygenase COQ6"/>
    <property type="match status" value="1"/>
</dbReference>
<keyword evidence="8 11" id="KW-0503">Monooxygenase</keyword>
<dbReference type="GO" id="GO:0071949">
    <property type="term" value="F:FAD binding"/>
    <property type="evidence" value="ECO:0007669"/>
    <property type="project" value="InterPro"/>
</dbReference>
<reference evidence="13 14" key="1">
    <citation type="submission" date="2014-02" db="EMBL/GenBank/DDBJ databases">
        <title>Transposable element dynamics among asymbiotic and ectomycorrhizal Amanita fungi.</title>
        <authorList>
            <consortium name="DOE Joint Genome Institute"/>
            <person name="Hess J."/>
            <person name="Skrede I."/>
            <person name="Wolfe B."/>
            <person name="LaButti K."/>
            <person name="Ohm R.A."/>
            <person name="Grigoriev I.V."/>
            <person name="Pringle A."/>
        </authorList>
    </citation>
    <scope>NUCLEOTIDE SEQUENCE [LARGE SCALE GENOMIC DNA]</scope>
    <source>
        <strain evidence="13 14">SKay4041</strain>
    </source>
</reference>
<dbReference type="SUPFAM" id="SSF51905">
    <property type="entry name" value="FAD/NAD(P)-binding domain"/>
    <property type="match status" value="1"/>
</dbReference>
<evidence type="ECO:0000256" key="9">
    <source>
        <dbReference type="ARBA" id="ARBA00023128"/>
    </source>
</evidence>
<dbReference type="Pfam" id="PF01494">
    <property type="entry name" value="FAD_binding_3"/>
    <property type="match status" value="2"/>
</dbReference>
<keyword evidence="10 11" id="KW-0472">Membrane</keyword>
<dbReference type="PRINTS" id="PR00420">
    <property type="entry name" value="RNGMNOXGNASE"/>
</dbReference>
<comment type="catalytic activity">
    <reaction evidence="11">
        <text>a 4-hydroxy-3-(all-trans-polyprenyl)benzoate + 2 reduced [2Fe-2S]-[ferredoxin] + O2 + 2 H(+) = a 3,4-dihydroxy-5-(all-trans-polyprenyl)benzoate + 2 oxidized [2Fe-2S]-[ferredoxin] + H2O</text>
        <dbReference type="Rhea" id="RHEA:81195"/>
        <dbReference type="Rhea" id="RHEA-COMP:9514"/>
        <dbReference type="Rhea" id="RHEA-COMP:10000"/>
        <dbReference type="Rhea" id="RHEA-COMP:10001"/>
        <dbReference type="Rhea" id="RHEA-COMP:10930"/>
        <dbReference type="ChEBI" id="CHEBI:15377"/>
        <dbReference type="ChEBI" id="CHEBI:15378"/>
        <dbReference type="ChEBI" id="CHEBI:15379"/>
        <dbReference type="ChEBI" id="CHEBI:33737"/>
        <dbReference type="ChEBI" id="CHEBI:33738"/>
        <dbReference type="ChEBI" id="CHEBI:64694"/>
        <dbReference type="ChEBI" id="CHEBI:78396"/>
        <dbReference type="EC" id="1.14.15.45"/>
    </reaction>
</comment>
<feature type="domain" description="FAD-binding" evidence="12">
    <location>
        <begin position="35"/>
        <end position="287"/>
    </location>
</feature>
<dbReference type="Gene3D" id="3.50.50.60">
    <property type="entry name" value="FAD/NAD(P)-binding domain"/>
    <property type="match status" value="2"/>
</dbReference>
<dbReference type="EC" id="1.14.15.45" evidence="11"/>
<dbReference type="InterPro" id="IPR036188">
    <property type="entry name" value="FAD/NAD-bd_sf"/>
</dbReference>
<evidence type="ECO:0000256" key="3">
    <source>
        <dbReference type="ARBA" id="ARBA00022630"/>
    </source>
</evidence>
<dbReference type="OrthoDB" id="683240at2759"/>
<evidence type="ECO:0000256" key="2">
    <source>
        <dbReference type="ARBA" id="ARBA00005349"/>
    </source>
</evidence>
<proteinExistence type="inferred from homology"/>
<keyword evidence="14" id="KW-1185">Reference proteome</keyword>
<dbReference type="AlphaFoldDB" id="A0A2A9NP98"/>
<dbReference type="GO" id="GO:0120538">
    <property type="term" value="F:2-methoxy-6-polyprenolphenol 4-hydroxylase activity"/>
    <property type="evidence" value="ECO:0007669"/>
    <property type="project" value="UniProtKB-EC"/>
</dbReference>
<accession>A0A2A9NP98</accession>
<dbReference type="InterPro" id="IPR051205">
    <property type="entry name" value="UbiH/COQ6_monooxygenase"/>
</dbReference>
<comment type="function">
    <text evidence="11">FAD-dependent monooxygenase required for two non-consecutive steps during ubiquinone biosynthesis. Required for the C5-ring hydroxylation during ubiquinone biosynthesis by catalyzing the hydroxylation of 4-hydroxy-3-(all-trans-polyprenyl)benzoic acid to 3,4-dihydroxy-5-(all-trans-polyprenyl)benzoic acid. Also acts downstream of coq4, for the C1-hydroxylation during ubiquinone biosynthesis by catalyzing the hydroxylation of 2-methoxy-6-(all-trans-polyprenyl)phenol to 2-methoxy-6-(all-trans-polyprenyl)benzene-1,4-diol. The electrons required for the hydroxylation reaction are funneled indirectly to coq6 from NADPH via a ferredoxin/ferredoxin reductase system.</text>
</comment>
<dbReference type="GO" id="GO:0106364">
    <property type="term" value="F:4-hydroxy-3-all-trans-polyprenylbenzoate oxygenase activity"/>
    <property type="evidence" value="ECO:0007669"/>
    <property type="project" value="UniProtKB-EC"/>
</dbReference>
<keyword evidence="6 11" id="KW-0274">FAD</keyword>
<dbReference type="PANTHER" id="PTHR43876">
    <property type="entry name" value="UBIQUINONE BIOSYNTHESIS MONOOXYGENASE COQ6, MITOCHONDRIAL"/>
    <property type="match status" value="1"/>
</dbReference>
<evidence type="ECO:0000256" key="4">
    <source>
        <dbReference type="ARBA" id="ARBA00022688"/>
    </source>
</evidence>
<feature type="domain" description="FAD-binding" evidence="12">
    <location>
        <begin position="406"/>
        <end position="445"/>
    </location>
</feature>
<comment type="pathway">
    <text evidence="11">Cofactor biosynthesis; ubiquinone biosynthesis.</text>
</comment>
<organism evidence="13 14">
    <name type="scientific">Amanita thiersii Skay4041</name>
    <dbReference type="NCBI Taxonomy" id="703135"/>
    <lineage>
        <taxon>Eukaryota</taxon>
        <taxon>Fungi</taxon>
        <taxon>Dikarya</taxon>
        <taxon>Basidiomycota</taxon>
        <taxon>Agaricomycotina</taxon>
        <taxon>Agaricomycetes</taxon>
        <taxon>Agaricomycetidae</taxon>
        <taxon>Agaricales</taxon>
        <taxon>Pluteineae</taxon>
        <taxon>Amanitaceae</taxon>
        <taxon>Amanita</taxon>
    </lineage>
</organism>
<comment type="similarity">
    <text evidence="2 11">Belongs to the UbiH/COQ6 family.</text>
</comment>
<evidence type="ECO:0000256" key="1">
    <source>
        <dbReference type="ARBA" id="ARBA00001974"/>
    </source>
</evidence>
<comment type="catalytic activity">
    <reaction evidence="11">
        <text>a 2-methoxy-6-(all-trans-polyprenyl)phenol + 2 reduced [2Fe-2S]-[ferredoxin] + O2 + 2 H(+) = a 2-methoxy-6-(all-trans-polyprenyl)benzene-1,4-diol + 2 oxidized [2Fe-2S]-[ferredoxin] + H2O</text>
        <dbReference type="Rhea" id="RHEA:81183"/>
        <dbReference type="Rhea" id="RHEA-COMP:9551"/>
        <dbReference type="Rhea" id="RHEA-COMP:10000"/>
        <dbReference type="Rhea" id="RHEA-COMP:10001"/>
        <dbReference type="Rhea" id="RHEA-COMP:10858"/>
        <dbReference type="ChEBI" id="CHEBI:15377"/>
        <dbReference type="ChEBI" id="CHEBI:15378"/>
        <dbReference type="ChEBI" id="CHEBI:15379"/>
        <dbReference type="ChEBI" id="CHEBI:33737"/>
        <dbReference type="ChEBI" id="CHEBI:33738"/>
        <dbReference type="ChEBI" id="CHEBI:62731"/>
        <dbReference type="ChEBI" id="CHEBI:84166"/>
        <dbReference type="EC" id="1.14.15.46"/>
    </reaction>
</comment>
<evidence type="ECO:0000313" key="13">
    <source>
        <dbReference type="EMBL" id="PFH51928.1"/>
    </source>
</evidence>
<evidence type="ECO:0000313" key="14">
    <source>
        <dbReference type="Proteomes" id="UP000242287"/>
    </source>
</evidence>
<dbReference type="EMBL" id="KZ301983">
    <property type="protein sequence ID" value="PFH51928.1"/>
    <property type="molecule type" value="Genomic_DNA"/>
</dbReference>
<name>A0A2A9NP98_9AGAR</name>
<evidence type="ECO:0000256" key="10">
    <source>
        <dbReference type="ARBA" id="ARBA00023136"/>
    </source>
</evidence>
<dbReference type="InterPro" id="IPR002938">
    <property type="entry name" value="FAD-bd"/>
</dbReference>
<dbReference type="UniPathway" id="UPA00232"/>
<gene>
    <name evidence="11" type="primary">COQ6</name>
    <name evidence="13" type="ORF">AMATHDRAFT_141486</name>
</gene>
<dbReference type="EC" id="1.14.15.46" evidence="11"/>
<dbReference type="GO" id="GO:0016712">
    <property type="term" value="F:oxidoreductase activity, acting on paired donors, with incorporation or reduction of molecular oxygen, reduced flavin or flavoprotein as one donor, and incorporation of one atom of oxygen"/>
    <property type="evidence" value="ECO:0007669"/>
    <property type="project" value="UniProtKB-UniRule"/>
</dbReference>
<protein>
    <recommendedName>
        <fullName evidence="11">Ubiquinone biosynthesis monooxygenase COQ6, mitochondrial</fullName>
        <ecNumber evidence="11">1.14.15.45</ecNumber>
    </recommendedName>
    <alternativeName>
        <fullName evidence="11">2-methoxy-6-polyprenolphenol 4-hydroxylase</fullName>
        <ecNumber evidence="11">1.14.15.46</ecNumber>
    </alternativeName>
</protein>
<dbReference type="STRING" id="703135.A0A2A9NP98"/>
<evidence type="ECO:0000256" key="5">
    <source>
        <dbReference type="ARBA" id="ARBA00022792"/>
    </source>
</evidence>
<dbReference type="NCBIfam" id="TIGR01988">
    <property type="entry name" value="Ubi-OHases"/>
    <property type="match status" value="1"/>
</dbReference>
<comment type="subunit">
    <text evidence="11">Component of a multi-subunit COQ enzyme complex, composed of at least COQ3, COQ4, COQ5, COQ6, COQ7 and COQ9.</text>
</comment>
<keyword evidence="3 11" id="KW-0285">Flavoprotein</keyword>
<dbReference type="InterPro" id="IPR018168">
    <property type="entry name" value="Ubi_Hdrlase_CS"/>
</dbReference>
<keyword evidence="7 11" id="KW-0560">Oxidoreductase</keyword>
<evidence type="ECO:0000256" key="7">
    <source>
        <dbReference type="ARBA" id="ARBA00023002"/>
    </source>
</evidence>
<sequence>MSLLSPTSLRVATAPIRRIARFNSTISYSSGYEDYDIVVVGGGPVGLAFASALSSSSLVRQNLRVALVEAGDLDKVRNWSMPSDSYSNRVSSLTNASQAFLREIGAWRFVDTKRTCSVEQMQIWDGISNARITFDATDMGLPEVRHGMAHLIENLNLQRALLHSLSESGGIELLDKTKVSTIIRDAEDQGGWPVVHLNDYRALRSRLLVGADGFNSPVRSYANIDSYGWSYDTQGVVATLFHPPRGAFQGPNTTAYQRFLPTGPIAFLPLSPTTSSLVWSTRPHIARALLASEPAVIASMVNAAFRLPEVSIRYLHDCIVSAHASGEPLTHSELTDEIHWREQSHGIDPHSAYASAIVNILNLEAVPPEDAESVPPLVTSLQPGTVASFPLRYNHTDSYIGEGAGSRTVLIGDAAHTIHPLAGQGLNLGLADVETLAKCINNTLKLGGDIGSYTALLPYAQERYLSNHILLSTVDKLHKIYSTDFDPVVWARTVGVEVLNELDILKGTMMAAAGAQVPIYPQSNWNGIAKGFETIMTTSHTVKYIAEKVSNILASRLQGLVKSPTAKKGNST</sequence>
<evidence type="ECO:0000256" key="8">
    <source>
        <dbReference type="ARBA" id="ARBA00023033"/>
    </source>
</evidence>
<keyword evidence="4 11" id="KW-0831">Ubiquinone biosynthesis</keyword>
<comment type="subcellular location">
    <subcellularLocation>
        <location evidence="11">Mitochondrion inner membrane</location>
        <topology evidence="11">Peripheral membrane protein</topology>
        <orientation evidence="11">Matrix side</orientation>
    </subcellularLocation>
</comment>
<keyword evidence="5 11" id="KW-0999">Mitochondrion inner membrane</keyword>
<evidence type="ECO:0000256" key="6">
    <source>
        <dbReference type="ARBA" id="ARBA00022827"/>
    </source>
</evidence>
<dbReference type="InterPro" id="IPR010971">
    <property type="entry name" value="UbiH/COQ6"/>
</dbReference>
<dbReference type="InterPro" id="IPR000689">
    <property type="entry name" value="UbQ_mOase_COQ6"/>
</dbReference>